<accession>A0A1R3GGU8</accession>
<reference evidence="1 2" key="1">
    <citation type="submission" date="2013-09" db="EMBL/GenBank/DDBJ databases">
        <title>Corchorus capsularis genome sequencing.</title>
        <authorList>
            <person name="Alam M."/>
            <person name="Haque M.S."/>
            <person name="Islam M.S."/>
            <person name="Emdad E.M."/>
            <person name="Islam M.M."/>
            <person name="Ahmed B."/>
            <person name="Halim A."/>
            <person name="Hossen Q.M.M."/>
            <person name="Hossain M.Z."/>
            <person name="Ahmed R."/>
            <person name="Khan M.M."/>
            <person name="Islam R."/>
            <person name="Rashid M.M."/>
            <person name="Khan S.A."/>
            <person name="Rahman M.S."/>
            <person name="Alam M."/>
        </authorList>
    </citation>
    <scope>NUCLEOTIDE SEQUENCE [LARGE SCALE GENOMIC DNA]</scope>
    <source>
        <strain evidence="2">cv. CVL-1</strain>
        <tissue evidence="1">Whole seedling</tissue>
    </source>
</reference>
<dbReference type="Proteomes" id="UP000188268">
    <property type="component" value="Unassembled WGS sequence"/>
</dbReference>
<dbReference type="PANTHER" id="PTHR40375:SF2">
    <property type="entry name" value="SPORULATION-SPECIFIC PROTEIN 22"/>
    <property type="match status" value="1"/>
</dbReference>
<dbReference type="OrthoDB" id="1902587at2759"/>
<sequence>MFEKSMLYIPHDTENRVPSAKVYRVLCLCYLCVTQLDRAQEYANEAHKLDVNIIFIFAFGHIMGILSKGTVCKKSEFQAVQLLKLRVQFKWHVSTMRISLSSSWFRFGNFPGIRRRLSLYEVEAWISTKTSDGKLVFSRTEGEPYVFTFGKSQVGFEEKNSGNS</sequence>
<proteinExistence type="predicted"/>
<comment type="caution">
    <text evidence="1">The sequence shown here is derived from an EMBL/GenBank/DDBJ whole genome shotgun (WGS) entry which is preliminary data.</text>
</comment>
<name>A0A1R3GGU8_COCAP</name>
<dbReference type="EMBL" id="AWWV01014384">
    <property type="protein sequence ID" value="OMO57325.1"/>
    <property type="molecule type" value="Genomic_DNA"/>
</dbReference>
<gene>
    <name evidence="1" type="ORF">CCACVL1_25842</name>
</gene>
<dbReference type="GO" id="GO:0090173">
    <property type="term" value="P:regulation of synaptonemal complex assembly"/>
    <property type="evidence" value="ECO:0007669"/>
    <property type="project" value="InterPro"/>
</dbReference>
<organism evidence="1 2">
    <name type="scientific">Corchorus capsularis</name>
    <name type="common">Jute</name>
    <dbReference type="NCBI Taxonomy" id="210143"/>
    <lineage>
        <taxon>Eukaryota</taxon>
        <taxon>Viridiplantae</taxon>
        <taxon>Streptophyta</taxon>
        <taxon>Embryophyta</taxon>
        <taxon>Tracheophyta</taxon>
        <taxon>Spermatophyta</taxon>
        <taxon>Magnoliopsida</taxon>
        <taxon>eudicotyledons</taxon>
        <taxon>Gunneridae</taxon>
        <taxon>Pentapetalae</taxon>
        <taxon>rosids</taxon>
        <taxon>malvids</taxon>
        <taxon>Malvales</taxon>
        <taxon>Malvaceae</taxon>
        <taxon>Grewioideae</taxon>
        <taxon>Apeibeae</taxon>
        <taxon>Corchorus</taxon>
    </lineage>
</organism>
<protein>
    <submittedName>
        <fullName evidence="1">Uncharacterized protein</fullName>
    </submittedName>
</protein>
<dbReference type="STRING" id="210143.A0A1R3GGU8"/>
<dbReference type="AlphaFoldDB" id="A0A1R3GGU8"/>
<evidence type="ECO:0000313" key="2">
    <source>
        <dbReference type="Proteomes" id="UP000188268"/>
    </source>
</evidence>
<dbReference type="PANTHER" id="PTHR40375">
    <property type="entry name" value="SPORULATION-SPECIFIC PROTEIN 22"/>
    <property type="match status" value="1"/>
</dbReference>
<dbReference type="InterPro" id="IPR039057">
    <property type="entry name" value="Spo22/ZIP4"/>
</dbReference>
<evidence type="ECO:0000313" key="1">
    <source>
        <dbReference type="EMBL" id="OMO57325.1"/>
    </source>
</evidence>
<keyword evidence="2" id="KW-1185">Reference proteome</keyword>
<dbReference type="Gramene" id="OMO57325">
    <property type="protein sequence ID" value="OMO57325"/>
    <property type="gene ID" value="CCACVL1_25842"/>
</dbReference>